<keyword evidence="3" id="KW-0687">Ribonucleoprotein</keyword>
<dbReference type="GO" id="GO:0003723">
    <property type="term" value="F:RNA binding"/>
    <property type="evidence" value="ECO:0007669"/>
    <property type="project" value="TreeGrafter"/>
</dbReference>
<evidence type="ECO:0000313" key="7">
    <source>
        <dbReference type="EMBL" id="GAU98794.1"/>
    </source>
</evidence>
<dbReference type="GO" id="GO:0005762">
    <property type="term" value="C:mitochondrial large ribosomal subunit"/>
    <property type="evidence" value="ECO:0007669"/>
    <property type="project" value="TreeGrafter"/>
</dbReference>
<dbReference type="AlphaFoldDB" id="A0A1D1VAX5"/>
<dbReference type="GO" id="GO:0003735">
    <property type="term" value="F:structural constituent of ribosome"/>
    <property type="evidence" value="ECO:0007669"/>
    <property type="project" value="InterPro"/>
</dbReference>
<dbReference type="GO" id="GO:0032543">
    <property type="term" value="P:mitochondrial translation"/>
    <property type="evidence" value="ECO:0007669"/>
    <property type="project" value="TreeGrafter"/>
</dbReference>
<dbReference type="SMART" id="SM01382">
    <property type="entry name" value="Ribosomal_L2_C"/>
    <property type="match status" value="1"/>
</dbReference>
<evidence type="ECO:0000259" key="5">
    <source>
        <dbReference type="SMART" id="SM01382"/>
    </source>
</evidence>
<feature type="domain" description="Large ribosomal subunit protein uL2 C-terminal" evidence="5">
    <location>
        <begin position="236"/>
        <end position="370"/>
    </location>
</feature>
<reference evidence="7 8" key="1">
    <citation type="journal article" date="2016" name="Nat. Commun.">
        <title>Extremotolerant tardigrade genome and improved radiotolerance of human cultured cells by tardigrade-unique protein.</title>
        <authorList>
            <person name="Hashimoto T."/>
            <person name="Horikawa D.D."/>
            <person name="Saito Y."/>
            <person name="Kuwahara H."/>
            <person name="Kozuka-Hata H."/>
            <person name="Shin-I T."/>
            <person name="Minakuchi Y."/>
            <person name="Ohishi K."/>
            <person name="Motoyama A."/>
            <person name="Aizu T."/>
            <person name="Enomoto A."/>
            <person name="Kondo K."/>
            <person name="Tanaka S."/>
            <person name="Hara Y."/>
            <person name="Koshikawa S."/>
            <person name="Sagara H."/>
            <person name="Miura T."/>
            <person name="Yokobori S."/>
            <person name="Miyagawa K."/>
            <person name="Suzuki Y."/>
            <person name="Kubo T."/>
            <person name="Oyama M."/>
            <person name="Kohara Y."/>
            <person name="Fujiyama A."/>
            <person name="Arakawa K."/>
            <person name="Katayama T."/>
            <person name="Toyoda A."/>
            <person name="Kunieda T."/>
        </authorList>
    </citation>
    <scope>NUCLEOTIDE SEQUENCE [LARGE SCALE GENOMIC DNA]</scope>
    <source>
        <strain evidence="7 8">YOKOZUNA-1</strain>
    </source>
</reference>
<dbReference type="Proteomes" id="UP000186922">
    <property type="component" value="Unassembled WGS sequence"/>
</dbReference>
<dbReference type="Pfam" id="PF03947">
    <property type="entry name" value="Ribosomal_L2_C"/>
    <property type="match status" value="1"/>
</dbReference>
<dbReference type="InterPro" id="IPR008991">
    <property type="entry name" value="Translation_prot_SH3-like_sf"/>
</dbReference>
<dbReference type="STRING" id="947166.A0A1D1VAX5"/>
<gene>
    <name evidence="7" type="primary">RvY_09890-1</name>
    <name evidence="7" type="synonym">RvY_09890.1</name>
    <name evidence="7" type="ORF">RvY_09890</name>
</gene>
<evidence type="ECO:0000256" key="1">
    <source>
        <dbReference type="ARBA" id="ARBA00005636"/>
    </source>
</evidence>
<evidence type="ECO:0000259" key="6">
    <source>
        <dbReference type="SMART" id="SM01383"/>
    </source>
</evidence>
<dbReference type="OrthoDB" id="268576at2759"/>
<dbReference type="SUPFAM" id="SSF50104">
    <property type="entry name" value="Translation proteins SH3-like domain"/>
    <property type="match status" value="1"/>
</dbReference>
<dbReference type="Gene3D" id="2.30.30.30">
    <property type="match status" value="1"/>
</dbReference>
<evidence type="ECO:0000256" key="3">
    <source>
        <dbReference type="ARBA" id="ARBA00023274"/>
    </source>
</evidence>
<dbReference type="Gene3D" id="2.40.50.140">
    <property type="entry name" value="Nucleic acid-binding proteins"/>
    <property type="match status" value="1"/>
</dbReference>
<dbReference type="PANTHER" id="PTHR13691">
    <property type="entry name" value="RIBOSOMAL PROTEIN L2"/>
    <property type="match status" value="1"/>
</dbReference>
<dbReference type="InterPro" id="IPR012340">
    <property type="entry name" value="NA-bd_OB-fold"/>
</dbReference>
<comment type="caution">
    <text evidence="7">The sequence shown here is derived from an EMBL/GenBank/DDBJ whole genome shotgun (WGS) entry which is preliminary data.</text>
</comment>
<dbReference type="PANTHER" id="PTHR13691:SF73">
    <property type="entry name" value="LARGE RIBOSOMAL SUBUNIT PROTEIN UL2M"/>
    <property type="match status" value="1"/>
</dbReference>
<dbReference type="InterPro" id="IPR022669">
    <property type="entry name" value="Ribosomal_uL2_C"/>
</dbReference>
<dbReference type="EMBL" id="BDGG01000005">
    <property type="protein sequence ID" value="GAU98794.1"/>
    <property type="molecule type" value="Genomic_DNA"/>
</dbReference>
<dbReference type="InterPro" id="IPR002171">
    <property type="entry name" value="Ribosomal_uL2"/>
</dbReference>
<feature type="compositionally biased region" description="Basic residues" evidence="4">
    <location>
        <begin position="344"/>
        <end position="356"/>
    </location>
</feature>
<feature type="domain" description="Large ribosomal subunit protein uL2 RNA-binding" evidence="6">
    <location>
        <begin position="146"/>
        <end position="225"/>
    </location>
</feature>
<evidence type="ECO:0000256" key="4">
    <source>
        <dbReference type="SAM" id="MobiDB-lite"/>
    </source>
</evidence>
<keyword evidence="2" id="KW-0689">Ribosomal protein</keyword>
<organism evidence="7 8">
    <name type="scientific">Ramazzottius varieornatus</name>
    <name type="common">Water bear</name>
    <name type="synonym">Tardigrade</name>
    <dbReference type="NCBI Taxonomy" id="947166"/>
    <lineage>
        <taxon>Eukaryota</taxon>
        <taxon>Metazoa</taxon>
        <taxon>Ecdysozoa</taxon>
        <taxon>Tardigrada</taxon>
        <taxon>Eutardigrada</taxon>
        <taxon>Parachela</taxon>
        <taxon>Hypsibioidea</taxon>
        <taxon>Ramazzottiidae</taxon>
        <taxon>Ramazzottius</taxon>
    </lineage>
</organism>
<dbReference type="InterPro" id="IPR014722">
    <property type="entry name" value="Rib_uL2_dom2"/>
</dbReference>
<sequence length="377" mass="42247">MLSSVARSLMRASLLRNADLMSATSGRTFTGLAARPAKTFADIGPDPQASADIRNSPFMKEKITWQTCRRFPYDSTEVHRLNPLLPETGRPEPRVPRMEDFRRSFDRKDIGRKPKPLLSVPAVKFAVREWPKKYTTEPLATWRTGGRHPVTGRVIYRRIGGGVYREYYMVDGQREYIPKETIEEKIIEIRDDPIRTGKIARIGYKDGQRWVMATENMRVGQIVKSSRAIGRIAIRAFEGDTYCVGALPMGTVVSSVQVRTTGNGLCAVAAGCCALILRKEADGVVLQLPSKQTVKVSEDCLATVGRISNVNWKDVDLGSAGASRREGIRPKSGLWHRKDQYSGRKGHPPKPLKNYLNKRRPAPVQYAFQPLNEHTIG</sequence>
<keyword evidence="8" id="KW-1185">Reference proteome</keyword>
<feature type="region of interest" description="Disordered" evidence="4">
    <location>
        <begin position="321"/>
        <end position="356"/>
    </location>
</feature>
<dbReference type="SMART" id="SM01383">
    <property type="entry name" value="Ribosomal_L2"/>
    <property type="match status" value="1"/>
</dbReference>
<evidence type="ECO:0000313" key="8">
    <source>
        <dbReference type="Proteomes" id="UP000186922"/>
    </source>
</evidence>
<accession>A0A1D1VAX5</accession>
<dbReference type="SUPFAM" id="SSF50249">
    <property type="entry name" value="Nucleic acid-binding proteins"/>
    <property type="match status" value="1"/>
</dbReference>
<dbReference type="InterPro" id="IPR022666">
    <property type="entry name" value="Ribosomal_uL2_RNA-bd_dom"/>
</dbReference>
<protein>
    <submittedName>
        <fullName evidence="7">Uncharacterized protein</fullName>
    </submittedName>
</protein>
<evidence type="ECO:0000256" key="2">
    <source>
        <dbReference type="ARBA" id="ARBA00022980"/>
    </source>
</evidence>
<proteinExistence type="inferred from homology"/>
<comment type="similarity">
    <text evidence="1">Belongs to the universal ribosomal protein uL2 family.</text>
</comment>
<name>A0A1D1VAX5_RAMVA</name>
<dbReference type="Pfam" id="PF00181">
    <property type="entry name" value="Ribosomal_L2_N"/>
    <property type="match status" value="1"/>
</dbReference>